<dbReference type="OrthoDB" id="2959108at2759"/>
<dbReference type="InterPro" id="IPR008918">
    <property type="entry name" value="HhH2"/>
</dbReference>
<dbReference type="SMART" id="SM00279">
    <property type="entry name" value="HhH2"/>
    <property type="match status" value="1"/>
</dbReference>
<dbReference type="GO" id="GO:0046872">
    <property type="term" value="F:metal ion binding"/>
    <property type="evidence" value="ECO:0007669"/>
    <property type="project" value="UniProtKB-KW"/>
</dbReference>
<keyword evidence="6" id="KW-0378">Hydrolase</keyword>
<keyword evidence="8" id="KW-0234">DNA repair</keyword>
<dbReference type="GO" id="GO:0000400">
    <property type="term" value="F:four-way junction DNA binding"/>
    <property type="evidence" value="ECO:0007669"/>
    <property type="project" value="TreeGrafter"/>
</dbReference>
<evidence type="ECO:0000256" key="6">
    <source>
        <dbReference type="ARBA" id="ARBA00022801"/>
    </source>
</evidence>
<evidence type="ECO:0000313" key="15">
    <source>
        <dbReference type="Proteomes" id="UP000030742"/>
    </source>
</evidence>
<dbReference type="Pfam" id="PF00752">
    <property type="entry name" value="XPG_N"/>
    <property type="match status" value="1"/>
</dbReference>
<dbReference type="CDD" id="cd09869">
    <property type="entry name" value="PIN_GEN1"/>
    <property type="match status" value="1"/>
</dbReference>
<dbReference type="PANTHER" id="PTHR11081">
    <property type="entry name" value="FLAP ENDONUCLEASE FAMILY MEMBER"/>
    <property type="match status" value="1"/>
</dbReference>
<dbReference type="InterPro" id="IPR036279">
    <property type="entry name" value="5-3_exonuclease_C_sf"/>
</dbReference>
<dbReference type="InterPro" id="IPR006085">
    <property type="entry name" value="XPG_DNA_repair_N"/>
</dbReference>
<evidence type="ECO:0000256" key="11">
    <source>
        <dbReference type="SAM" id="MobiDB-lite"/>
    </source>
</evidence>
<feature type="region of interest" description="Disordered" evidence="11">
    <location>
        <begin position="677"/>
        <end position="711"/>
    </location>
</feature>
<keyword evidence="4" id="KW-0255">Endonuclease</keyword>
<evidence type="ECO:0000313" key="14">
    <source>
        <dbReference type="EMBL" id="ERL87801.1"/>
    </source>
</evidence>
<keyword evidence="5" id="KW-0227">DNA damage</keyword>
<dbReference type="Pfam" id="PF00867">
    <property type="entry name" value="XPG_I"/>
    <property type="match status" value="1"/>
</dbReference>
<reference evidence="14 15" key="1">
    <citation type="journal article" date="2013" name="Genome Biol.">
        <title>Draft genome of the mountain pine beetle, Dendroctonus ponderosae Hopkins, a major forest pest.</title>
        <authorList>
            <person name="Keeling C.I."/>
            <person name="Yuen M.M."/>
            <person name="Liao N.Y."/>
            <person name="Docking T.R."/>
            <person name="Chan S.K."/>
            <person name="Taylor G.A."/>
            <person name="Palmquist D.L."/>
            <person name="Jackman S.D."/>
            <person name="Nguyen A."/>
            <person name="Li M."/>
            <person name="Henderson H."/>
            <person name="Janes J.K."/>
            <person name="Zhao Y."/>
            <person name="Pandoh P."/>
            <person name="Moore R."/>
            <person name="Sperling F.A."/>
            <person name="Huber D.P."/>
            <person name="Birol I."/>
            <person name="Jones S.J."/>
            <person name="Bohlmann J."/>
        </authorList>
    </citation>
    <scope>NUCLEOTIDE SEQUENCE</scope>
</reference>
<evidence type="ECO:0000256" key="3">
    <source>
        <dbReference type="ARBA" id="ARBA00022723"/>
    </source>
</evidence>
<evidence type="ECO:0000256" key="2">
    <source>
        <dbReference type="ARBA" id="ARBA00022722"/>
    </source>
</evidence>
<dbReference type="EMBL" id="KB632001">
    <property type="protein sequence ID" value="ERL87801.1"/>
    <property type="molecule type" value="Genomic_DNA"/>
</dbReference>
<evidence type="ECO:0000256" key="9">
    <source>
        <dbReference type="ARBA" id="ARBA00023242"/>
    </source>
</evidence>
<evidence type="ECO:0000256" key="4">
    <source>
        <dbReference type="ARBA" id="ARBA00022759"/>
    </source>
</evidence>
<dbReference type="GO" id="GO:0006281">
    <property type="term" value="P:DNA repair"/>
    <property type="evidence" value="ECO:0007669"/>
    <property type="project" value="UniProtKB-KW"/>
</dbReference>
<dbReference type="STRING" id="77166.U4UB22"/>
<evidence type="ECO:0000256" key="1">
    <source>
        <dbReference type="ARBA" id="ARBA00001946"/>
    </source>
</evidence>
<dbReference type="Pfam" id="PF18704">
    <property type="entry name" value="Chromo_2"/>
    <property type="match status" value="1"/>
</dbReference>
<dbReference type="PANTHER" id="PTHR11081:SF70">
    <property type="entry name" value="FLAP ENDONUCLEASE GEN HOMOLOG 1"/>
    <property type="match status" value="1"/>
</dbReference>
<keyword evidence="9" id="KW-0539">Nucleus</keyword>
<evidence type="ECO:0000256" key="7">
    <source>
        <dbReference type="ARBA" id="ARBA00022842"/>
    </source>
</evidence>
<gene>
    <name evidence="14" type="ORF">D910_05190</name>
</gene>
<comment type="cofactor">
    <cofactor evidence="1">
        <name>Mg(2+)</name>
        <dbReference type="ChEBI" id="CHEBI:18420"/>
    </cofactor>
</comment>
<dbReference type="PRINTS" id="PR00853">
    <property type="entry name" value="XPGRADSUPER"/>
</dbReference>
<keyword evidence="3" id="KW-0479">Metal-binding</keyword>
<accession>U4UB22</accession>
<dbReference type="InterPro" id="IPR041012">
    <property type="entry name" value="GEN_chromo"/>
</dbReference>
<keyword evidence="2" id="KW-0540">Nuclease</keyword>
<dbReference type="FunFam" id="1.10.150.20:FF:000030">
    <property type="entry name" value="Flap endonuclease GEN-like 1"/>
    <property type="match status" value="1"/>
</dbReference>
<dbReference type="SUPFAM" id="SSF88723">
    <property type="entry name" value="PIN domain-like"/>
    <property type="match status" value="1"/>
</dbReference>
<evidence type="ECO:0000259" key="13">
    <source>
        <dbReference type="SMART" id="SM00485"/>
    </source>
</evidence>
<evidence type="ECO:0000259" key="12">
    <source>
        <dbReference type="SMART" id="SM00484"/>
    </source>
</evidence>
<evidence type="ECO:0000256" key="5">
    <source>
        <dbReference type="ARBA" id="ARBA00022763"/>
    </source>
</evidence>
<name>U4UB22_DENPD</name>
<keyword evidence="7" id="KW-0460">Magnesium</keyword>
<dbReference type="AlphaFoldDB" id="U4UB22"/>
<feature type="domain" description="XPG N-terminal" evidence="13">
    <location>
        <begin position="1"/>
        <end position="95"/>
    </location>
</feature>
<dbReference type="SMART" id="SM00485">
    <property type="entry name" value="XPGN"/>
    <property type="match status" value="1"/>
</dbReference>
<evidence type="ECO:0000256" key="8">
    <source>
        <dbReference type="ARBA" id="ARBA00023204"/>
    </source>
</evidence>
<dbReference type="GO" id="GO:0017108">
    <property type="term" value="F:5'-flap endonuclease activity"/>
    <property type="evidence" value="ECO:0007669"/>
    <property type="project" value="UniProtKB-ARBA"/>
</dbReference>
<dbReference type="Gene3D" id="3.40.50.1010">
    <property type="entry name" value="5'-nuclease"/>
    <property type="match status" value="1"/>
</dbReference>
<dbReference type="InterPro" id="IPR006086">
    <property type="entry name" value="XPG-I_dom"/>
</dbReference>
<dbReference type="Proteomes" id="UP000030742">
    <property type="component" value="Unassembled WGS sequence"/>
</dbReference>
<comment type="similarity">
    <text evidence="10">Belongs to the XPG/RAD2 endonuclease family. GEN subfamily.</text>
</comment>
<proteinExistence type="inferred from homology"/>
<evidence type="ECO:0008006" key="16">
    <source>
        <dbReference type="Google" id="ProtNLM"/>
    </source>
</evidence>
<sequence length="726" mass="82918">MGIKHLWTVLAPFCDRKPLYELQGKTVAVDLSCWICEAQNIAEYQVQPRMYLRNLYFRTCYLLLMDVNPVFVLEGKAPQLKYDTISARNAIQFKGAKPKKDGLKTGKDRSRFHFVLRQCEEMLGYLGIACIKGNGEAESLCAYLNDDGLVDGCISQDSDCFAYGAKVVYRNFSISTQGIQSASGGAVDIYDIEKAYKALKLGRKKIVAMALLIGSDYSDGIHGIGKDSVLKFFENISDEEVLDRLRSWRNNESVFQNHEKQLNDKNICTSCGHSGKLQSHTRNGCKSCETAKGCDQFKYKDERVRVKNEVAMRSKAMQDPNFPDEAIIKEFLDRKDHVKELELTWKQPNLVQFVKFTTKFLQWEEIYSFQKILPILTRWQCRYYKVLQTQPKLKGMLKADRIKKVRNPKGVPSYEIIWSDPNEYFKGIIPENQIVDSNIELEKLWSTIEPQSLVETAYPELVEAFRQSKVKPKKAGKRKKRAQIDELSESLGNVSISEPKVKKPRKPRANKKVNEKKDIDELNSSLQLLTMEEDRPEDCDNKNEFDVRRKSVRTKTLDNFVKRAVVNSYNQKSLNCSMLDRISTPIKANRCPDLDTSSFGEDDEDDLDLSEIINEIVSKKHYPSTLKVVSTPEGSDVLMHDELSRSYSSSFFISNNPDGADLFEQAVNNTFNEVLRGNSSESCTDEDDLDDEPKASSEATPECPSSDDDSFCVKPYVPLYERLKRV</sequence>
<evidence type="ECO:0000256" key="10">
    <source>
        <dbReference type="ARBA" id="ARBA00038112"/>
    </source>
</evidence>
<dbReference type="SMART" id="SM00484">
    <property type="entry name" value="XPGI"/>
    <property type="match status" value="1"/>
</dbReference>
<dbReference type="GO" id="GO:0008821">
    <property type="term" value="F:crossover junction DNA endonuclease activity"/>
    <property type="evidence" value="ECO:0007669"/>
    <property type="project" value="UniProtKB-ARBA"/>
</dbReference>
<organism evidence="14 15">
    <name type="scientific">Dendroctonus ponderosae</name>
    <name type="common">Mountain pine beetle</name>
    <dbReference type="NCBI Taxonomy" id="77166"/>
    <lineage>
        <taxon>Eukaryota</taxon>
        <taxon>Metazoa</taxon>
        <taxon>Ecdysozoa</taxon>
        <taxon>Arthropoda</taxon>
        <taxon>Hexapoda</taxon>
        <taxon>Insecta</taxon>
        <taxon>Pterygota</taxon>
        <taxon>Neoptera</taxon>
        <taxon>Endopterygota</taxon>
        <taxon>Coleoptera</taxon>
        <taxon>Polyphaga</taxon>
        <taxon>Cucujiformia</taxon>
        <taxon>Curculionidae</taxon>
        <taxon>Scolytinae</taxon>
        <taxon>Dendroctonus</taxon>
    </lineage>
</organism>
<feature type="domain" description="XPG-I" evidence="12">
    <location>
        <begin position="124"/>
        <end position="201"/>
    </location>
</feature>
<dbReference type="InterPro" id="IPR006084">
    <property type="entry name" value="XPG/Rad2"/>
</dbReference>
<protein>
    <recommendedName>
        <fullName evidence="16">XPG-I domain-containing protein</fullName>
    </recommendedName>
</protein>
<dbReference type="Gene3D" id="1.10.150.20">
    <property type="entry name" value="5' to 3' exonuclease, C-terminal subdomain"/>
    <property type="match status" value="1"/>
</dbReference>
<dbReference type="InterPro" id="IPR029060">
    <property type="entry name" value="PIN-like_dom_sf"/>
</dbReference>
<dbReference type="SUPFAM" id="SSF47807">
    <property type="entry name" value="5' to 3' exonuclease, C-terminal subdomain"/>
    <property type="match status" value="1"/>
</dbReference>